<keyword evidence="5" id="KW-0378">Hydrolase</keyword>
<dbReference type="SMART" id="SM00849">
    <property type="entry name" value="Lactamase_B"/>
    <property type="match status" value="1"/>
</dbReference>
<dbReference type="Pfam" id="PF21221">
    <property type="entry name" value="B_lactamase-like_C"/>
    <property type="match status" value="1"/>
</dbReference>
<dbReference type="CDD" id="cd07725">
    <property type="entry name" value="TTHA1429-like_MBL-fold"/>
    <property type="match status" value="1"/>
</dbReference>
<dbReference type="OrthoDB" id="9761531at2"/>
<organism evidence="5 6">
    <name type="scientific">Paenibacillus albiflavus</name>
    <dbReference type="NCBI Taxonomy" id="2545760"/>
    <lineage>
        <taxon>Bacteria</taxon>
        <taxon>Bacillati</taxon>
        <taxon>Bacillota</taxon>
        <taxon>Bacilli</taxon>
        <taxon>Bacillales</taxon>
        <taxon>Paenibacillaceae</taxon>
        <taxon>Paenibacillus</taxon>
    </lineage>
</organism>
<accession>A0A4R4E683</accession>
<dbReference type="Gene3D" id="1.10.10.10">
    <property type="entry name" value="Winged helix-like DNA-binding domain superfamily/Winged helix DNA-binding domain"/>
    <property type="match status" value="1"/>
</dbReference>
<evidence type="ECO:0000313" key="5">
    <source>
        <dbReference type="EMBL" id="TCZ73185.1"/>
    </source>
</evidence>
<comment type="catalytic activity">
    <reaction evidence="3">
        <text>3',5'-cyclic UMP + H2O = UMP + H(+)</text>
        <dbReference type="Rhea" id="RHEA:70575"/>
        <dbReference type="ChEBI" id="CHEBI:15377"/>
        <dbReference type="ChEBI" id="CHEBI:15378"/>
        <dbReference type="ChEBI" id="CHEBI:57865"/>
        <dbReference type="ChEBI" id="CHEBI:184387"/>
    </reaction>
    <physiologicalReaction direction="left-to-right" evidence="3">
        <dbReference type="Rhea" id="RHEA:70576"/>
    </physiologicalReaction>
</comment>
<keyword evidence="6" id="KW-1185">Reference proteome</keyword>
<protein>
    <submittedName>
        <fullName evidence="5">MBL fold metallo-hydrolase</fullName>
    </submittedName>
</protein>
<feature type="domain" description="Metallo-beta-lactamase" evidence="4">
    <location>
        <begin position="26"/>
        <end position="240"/>
    </location>
</feature>
<gene>
    <name evidence="5" type="ORF">E0485_21420</name>
</gene>
<dbReference type="EMBL" id="SKFG01000034">
    <property type="protein sequence ID" value="TCZ73185.1"/>
    <property type="molecule type" value="Genomic_DNA"/>
</dbReference>
<proteinExistence type="predicted"/>
<dbReference type="GO" id="GO:0016787">
    <property type="term" value="F:hydrolase activity"/>
    <property type="evidence" value="ECO:0007669"/>
    <property type="project" value="UniProtKB-KW"/>
</dbReference>
<dbReference type="RefSeq" id="WP_132420110.1">
    <property type="nucleotide sequence ID" value="NZ_SKFG01000034.1"/>
</dbReference>
<comment type="function">
    <text evidence="2">Counteracts the endogenous Pycsar antiviral defense system. Phosphodiesterase that enables metal-dependent hydrolysis of host cyclic nucleotide Pycsar defense signals such as cCMP and cUMP.</text>
</comment>
<dbReference type="InterPro" id="IPR048933">
    <property type="entry name" value="B_lactamase-like_C"/>
</dbReference>
<evidence type="ECO:0000256" key="3">
    <source>
        <dbReference type="ARBA" id="ARBA00048505"/>
    </source>
</evidence>
<dbReference type="AlphaFoldDB" id="A0A4R4E683"/>
<dbReference type="InterPro" id="IPR001279">
    <property type="entry name" value="Metallo-B-lactamas"/>
</dbReference>
<sequence>MMRETVTILRDDLIQVRVPLPFPLRWVNAYVLKGKNGFTVIDPGLHTKDSEEAWEKAFQELGIKYDQVEQVVLTHYHPDHYGMAGWFQERAGGAPVLLSETGIRLTSLMWGAEQPMTRLLCESFAQHGLPTELRDEMTNHMREFVDHVSPQPAMTAIAAGELVRLGDRLYEAIETPGHAAGHLCFYNREAREILCGDHVLPQISPNVSYMPDVDEDPLRAYLSSLAAVQQLSVDAAYPGHREPFAKFGERAAELIVHHHERLSVMVEHLRHPMTAYELCRTVFGFRLTTHQLRFALAETIAHLVYLEGEGRIKRSERDGVISYQT</sequence>
<evidence type="ECO:0000256" key="1">
    <source>
        <dbReference type="ARBA" id="ARBA00034221"/>
    </source>
</evidence>
<dbReference type="InterPro" id="IPR050662">
    <property type="entry name" value="Sec-metab_biosynth-thioest"/>
</dbReference>
<dbReference type="InterPro" id="IPR036388">
    <property type="entry name" value="WH-like_DNA-bd_sf"/>
</dbReference>
<comment type="caution">
    <text evidence="5">The sequence shown here is derived from an EMBL/GenBank/DDBJ whole genome shotgun (WGS) entry which is preliminary data.</text>
</comment>
<evidence type="ECO:0000256" key="2">
    <source>
        <dbReference type="ARBA" id="ARBA00034301"/>
    </source>
</evidence>
<reference evidence="5 6" key="1">
    <citation type="submission" date="2019-03" db="EMBL/GenBank/DDBJ databases">
        <authorList>
            <person name="Kim M.K.M."/>
        </authorList>
    </citation>
    <scope>NUCLEOTIDE SEQUENCE [LARGE SCALE GENOMIC DNA]</scope>
    <source>
        <strain evidence="5 6">18JY21-1</strain>
    </source>
</reference>
<evidence type="ECO:0000313" key="6">
    <source>
        <dbReference type="Proteomes" id="UP000295418"/>
    </source>
</evidence>
<name>A0A4R4E683_9BACL</name>
<dbReference type="PANTHER" id="PTHR23131">
    <property type="entry name" value="ENDORIBONUCLEASE LACTB2"/>
    <property type="match status" value="1"/>
</dbReference>
<dbReference type="Proteomes" id="UP000295418">
    <property type="component" value="Unassembled WGS sequence"/>
</dbReference>
<dbReference type="Pfam" id="PF00753">
    <property type="entry name" value="Lactamase_B"/>
    <property type="match status" value="1"/>
</dbReference>
<evidence type="ECO:0000259" key="4">
    <source>
        <dbReference type="SMART" id="SM00849"/>
    </source>
</evidence>
<dbReference type="InterPro" id="IPR036866">
    <property type="entry name" value="RibonucZ/Hydroxyglut_hydro"/>
</dbReference>
<dbReference type="PANTHER" id="PTHR23131:SF4">
    <property type="entry name" value="METALLO-BETA-LACTAMASE SUPERFAMILY POTEIN"/>
    <property type="match status" value="1"/>
</dbReference>
<dbReference type="SUPFAM" id="SSF56281">
    <property type="entry name" value="Metallo-hydrolase/oxidoreductase"/>
    <property type="match status" value="1"/>
</dbReference>
<dbReference type="Gene3D" id="3.60.15.10">
    <property type="entry name" value="Ribonuclease Z/Hydroxyacylglutathione hydrolase-like"/>
    <property type="match status" value="1"/>
</dbReference>
<comment type="catalytic activity">
    <reaction evidence="1">
        <text>3',5'-cyclic CMP + H2O = CMP + H(+)</text>
        <dbReference type="Rhea" id="RHEA:72675"/>
        <dbReference type="ChEBI" id="CHEBI:15377"/>
        <dbReference type="ChEBI" id="CHEBI:15378"/>
        <dbReference type="ChEBI" id="CHEBI:58003"/>
        <dbReference type="ChEBI" id="CHEBI:60377"/>
    </reaction>
    <physiologicalReaction direction="left-to-right" evidence="1">
        <dbReference type="Rhea" id="RHEA:72676"/>
    </physiologicalReaction>
</comment>